<dbReference type="EMBL" id="CM011688">
    <property type="protein sequence ID" value="TMS09778.1"/>
    <property type="molecule type" value="Genomic_DNA"/>
</dbReference>
<keyword evidence="2" id="KW-1185">Reference proteome</keyword>
<sequence>MSLEDLDSEFKSDESDYEAENNAEDDNDEECSYGELLNLHLNLRRFQNIYTNNAIIDMESMQNDAGPSSDFVSMLSELEFIQDHVDLLEDDYVQDFMQLYEEIVTTASSTSSSSQSSSSSTNTSVSSDAMDE</sequence>
<evidence type="ECO:0000313" key="2">
    <source>
        <dbReference type="Proteomes" id="UP000793456"/>
    </source>
</evidence>
<name>A0ACD3QRM2_LARCR</name>
<accession>A0ACD3QRM2</accession>
<organism evidence="1 2">
    <name type="scientific">Larimichthys crocea</name>
    <name type="common">Large yellow croaker</name>
    <name type="synonym">Pseudosciaena crocea</name>
    <dbReference type="NCBI Taxonomy" id="215358"/>
    <lineage>
        <taxon>Eukaryota</taxon>
        <taxon>Metazoa</taxon>
        <taxon>Chordata</taxon>
        <taxon>Craniata</taxon>
        <taxon>Vertebrata</taxon>
        <taxon>Euteleostomi</taxon>
        <taxon>Actinopterygii</taxon>
        <taxon>Neopterygii</taxon>
        <taxon>Teleostei</taxon>
        <taxon>Neoteleostei</taxon>
        <taxon>Acanthomorphata</taxon>
        <taxon>Eupercaria</taxon>
        <taxon>Sciaenidae</taxon>
        <taxon>Larimichthys</taxon>
    </lineage>
</organism>
<proteinExistence type="predicted"/>
<dbReference type="Proteomes" id="UP000793456">
    <property type="component" value="Chromosome XV"/>
</dbReference>
<gene>
    <name evidence="1" type="ORF">E3U43_002437</name>
</gene>
<comment type="caution">
    <text evidence="1">The sequence shown here is derived from an EMBL/GenBank/DDBJ whole genome shotgun (WGS) entry which is preliminary data.</text>
</comment>
<evidence type="ECO:0000313" key="1">
    <source>
        <dbReference type="EMBL" id="TMS09778.1"/>
    </source>
</evidence>
<protein>
    <submittedName>
        <fullName evidence="1">Uncharacterized protein</fullName>
    </submittedName>
</protein>
<reference evidence="1" key="1">
    <citation type="submission" date="2018-11" db="EMBL/GenBank/DDBJ databases">
        <title>The sequence and de novo assembly of Larimichthys crocea genome using PacBio and Hi-C technologies.</title>
        <authorList>
            <person name="Xu P."/>
            <person name="Chen B."/>
            <person name="Zhou Z."/>
            <person name="Ke Q."/>
            <person name="Wu Y."/>
            <person name="Bai H."/>
            <person name="Pu F."/>
        </authorList>
    </citation>
    <scope>NUCLEOTIDE SEQUENCE</scope>
    <source>
        <tissue evidence="1">Muscle</tissue>
    </source>
</reference>